<keyword evidence="7 14" id="KW-0812">Transmembrane</keyword>
<feature type="transmembrane region" description="Helical" evidence="14">
    <location>
        <begin position="7"/>
        <end position="30"/>
    </location>
</feature>
<dbReference type="PANTHER" id="PTHR42878:SF7">
    <property type="entry name" value="SENSOR HISTIDINE KINASE GLRK"/>
    <property type="match status" value="1"/>
</dbReference>
<dbReference type="Pfam" id="PF02518">
    <property type="entry name" value="HATPase_c"/>
    <property type="match status" value="1"/>
</dbReference>
<evidence type="ECO:0000256" key="9">
    <source>
        <dbReference type="ARBA" id="ARBA00022777"/>
    </source>
</evidence>
<dbReference type="InterPro" id="IPR003661">
    <property type="entry name" value="HisK_dim/P_dom"/>
</dbReference>
<evidence type="ECO:0000256" key="14">
    <source>
        <dbReference type="SAM" id="Phobius"/>
    </source>
</evidence>
<evidence type="ECO:0000256" key="8">
    <source>
        <dbReference type="ARBA" id="ARBA00022741"/>
    </source>
</evidence>
<evidence type="ECO:0000256" key="2">
    <source>
        <dbReference type="ARBA" id="ARBA00004651"/>
    </source>
</evidence>
<organism evidence="17 18">
    <name type="scientific">Candidatus Doudnabacteria bacterium RIFCSPHIGHO2_01_FULL_46_14</name>
    <dbReference type="NCBI Taxonomy" id="1817824"/>
    <lineage>
        <taxon>Bacteria</taxon>
        <taxon>Candidatus Doudnaibacteriota</taxon>
    </lineage>
</organism>
<dbReference type="Pfam" id="PF02743">
    <property type="entry name" value="dCache_1"/>
    <property type="match status" value="1"/>
</dbReference>
<dbReference type="SMART" id="SM00387">
    <property type="entry name" value="HATPase_c"/>
    <property type="match status" value="1"/>
</dbReference>
<dbReference type="CDD" id="cd00082">
    <property type="entry name" value="HisKA"/>
    <property type="match status" value="1"/>
</dbReference>
<dbReference type="SMART" id="SM00304">
    <property type="entry name" value="HAMP"/>
    <property type="match status" value="1"/>
</dbReference>
<dbReference type="STRING" id="1817824.A2751_01560"/>
<dbReference type="Gene3D" id="1.10.287.130">
    <property type="match status" value="1"/>
</dbReference>
<dbReference type="InterPro" id="IPR033479">
    <property type="entry name" value="dCache_1"/>
</dbReference>
<comment type="caution">
    <text evidence="17">The sequence shown here is derived from an EMBL/GenBank/DDBJ whole genome shotgun (WGS) entry which is preliminary data.</text>
</comment>
<evidence type="ECO:0000256" key="6">
    <source>
        <dbReference type="ARBA" id="ARBA00022679"/>
    </source>
</evidence>
<dbReference type="CDD" id="cd18773">
    <property type="entry name" value="PDC1_HK_sensor"/>
    <property type="match status" value="1"/>
</dbReference>
<dbReference type="GO" id="GO:0000155">
    <property type="term" value="F:phosphorelay sensor kinase activity"/>
    <property type="evidence" value="ECO:0007669"/>
    <property type="project" value="InterPro"/>
</dbReference>
<dbReference type="InterPro" id="IPR005467">
    <property type="entry name" value="His_kinase_dom"/>
</dbReference>
<keyword evidence="8" id="KW-0547">Nucleotide-binding</keyword>
<reference evidence="17 18" key="1">
    <citation type="journal article" date="2016" name="Nat. Commun.">
        <title>Thousands of microbial genomes shed light on interconnected biogeochemical processes in an aquifer system.</title>
        <authorList>
            <person name="Anantharaman K."/>
            <person name="Brown C.T."/>
            <person name="Hug L.A."/>
            <person name="Sharon I."/>
            <person name="Castelle C.J."/>
            <person name="Probst A.J."/>
            <person name="Thomas B.C."/>
            <person name="Singh A."/>
            <person name="Wilkins M.J."/>
            <person name="Karaoz U."/>
            <person name="Brodie E.L."/>
            <person name="Williams K.H."/>
            <person name="Hubbard S.S."/>
            <person name="Banfield J.F."/>
        </authorList>
    </citation>
    <scope>NUCLEOTIDE SEQUENCE [LARGE SCALE GENOMIC DNA]</scope>
</reference>
<name>A0A1F5NJ47_9BACT</name>
<dbReference type="EC" id="2.7.13.3" evidence="3"/>
<keyword evidence="9" id="KW-0418">Kinase</keyword>
<dbReference type="SUPFAM" id="SSF47384">
    <property type="entry name" value="Homodimeric domain of signal transducing histidine kinase"/>
    <property type="match status" value="1"/>
</dbReference>
<dbReference type="PROSITE" id="PS50885">
    <property type="entry name" value="HAMP"/>
    <property type="match status" value="1"/>
</dbReference>
<dbReference type="InterPro" id="IPR004358">
    <property type="entry name" value="Sig_transdc_His_kin-like_C"/>
</dbReference>
<dbReference type="Pfam" id="PF00672">
    <property type="entry name" value="HAMP"/>
    <property type="match status" value="1"/>
</dbReference>
<dbReference type="Gene3D" id="3.30.565.10">
    <property type="entry name" value="Histidine kinase-like ATPase, C-terminal domain"/>
    <property type="match status" value="1"/>
</dbReference>
<dbReference type="PROSITE" id="PS50109">
    <property type="entry name" value="HIS_KIN"/>
    <property type="match status" value="1"/>
</dbReference>
<dbReference type="InterPro" id="IPR003660">
    <property type="entry name" value="HAMP_dom"/>
</dbReference>
<feature type="transmembrane region" description="Helical" evidence="14">
    <location>
        <begin position="272"/>
        <end position="291"/>
    </location>
</feature>
<proteinExistence type="predicted"/>
<keyword evidence="4" id="KW-1003">Cell membrane</keyword>
<dbReference type="FunFam" id="3.30.565.10:FF:000023">
    <property type="entry name" value="PAS domain-containing sensor histidine kinase"/>
    <property type="match status" value="1"/>
</dbReference>
<dbReference type="GO" id="GO:0005886">
    <property type="term" value="C:plasma membrane"/>
    <property type="evidence" value="ECO:0007669"/>
    <property type="project" value="UniProtKB-SubCell"/>
</dbReference>
<keyword evidence="12" id="KW-0902">Two-component regulatory system</keyword>
<evidence type="ECO:0000256" key="4">
    <source>
        <dbReference type="ARBA" id="ARBA00022475"/>
    </source>
</evidence>
<dbReference type="Pfam" id="PF00512">
    <property type="entry name" value="HisKA"/>
    <property type="match status" value="1"/>
</dbReference>
<dbReference type="AlphaFoldDB" id="A0A1F5NJ47"/>
<dbReference type="GO" id="GO:0005524">
    <property type="term" value="F:ATP binding"/>
    <property type="evidence" value="ECO:0007669"/>
    <property type="project" value="UniProtKB-KW"/>
</dbReference>
<dbReference type="CDD" id="cd06225">
    <property type="entry name" value="HAMP"/>
    <property type="match status" value="1"/>
</dbReference>
<keyword evidence="13 14" id="KW-0472">Membrane</keyword>
<keyword evidence="10" id="KW-0067">ATP-binding</keyword>
<evidence type="ECO:0000313" key="18">
    <source>
        <dbReference type="Proteomes" id="UP000176864"/>
    </source>
</evidence>
<dbReference type="Gene3D" id="3.30.450.20">
    <property type="entry name" value="PAS domain"/>
    <property type="match status" value="1"/>
</dbReference>
<dbReference type="Proteomes" id="UP000176864">
    <property type="component" value="Unassembled WGS sequence"/>
</dbReference>
<dbReference type="SUPFAM" id="SSF55874">
    <property type="entry name" value="ATPase domain of HSP90 chaperone/DNA topoisomerase II/histidine kinase"/>
    <property type="match status" value="1"/>
</dbReference>
<evidence type="ECO:0000256" key="3">
    <source>
        <dbReference type="ARBA" id="ARBA00012438"/>
    </source>
</evidence>
<evidence type="ECO:0000259" key="16">
    <source>
        <dbReference type="PROSITE" id="PS50885"/>
    </source>
</evidence>
<evidence type="ECO:0000256" key="12">
    <source>
        <dbReference type="ARBA" id="ARBA00023012"/>
    </source>
</evidence>
<dbReference type="EMBL" id="MFEK01000016">
    <property type="protein sequence ID" value="OGE77726.1"/>
    <property type="molecule type" value="Genomic_DNA"/>
</dbReference>
<feature type="domain" description="HAMP" evidence="16">
    <location>
        <begin position="292"/>
        <end position="344"/>
    </location>
</feature>
<evidence type="ECO:0000256" key="7">
    <source>
        <dbReference type="ARBA" id="ARBA00022692"/>
    </source>
</evidence>
<dbReference type="InterPro" id="IPR003594">
    <property type="entry name" value="HATPase_dom"/>
</dbReference>
<gene>
    <name evidence="17" type="ORF">A2751_01560</name>
</gene>
<dbReference type="SUPFAM" id="SSF158472">
    <property type="entry name" value="HAMP domain-like"/>
    <property type="match status" value="1"/>
</dbReference>
<dbReference type="Gene3D" id="6.10.340.10">
    <property type="match status" value="1"/>
</dbReference>
<accession>A0A1F5NJ47</accession>
<dbReference type="SMART" id="SM00388">
    <property type="entry name" value="HisKA"/>
    <property type="match status" value="1"/>
</dbReference>
<keyword evidence="6" id="KW-0808">Transferase</keyword>
<dbReference type="InterPro" id="IPR036097">
    <property type="entry name" value="HisK_dim/P_sf"/>
</dbReference>
<dbReference type="PANTHER" id="PTHR42878">
    <property type="entry name" value="TWO-COMPONENT HISTIDINE KINASE"/>
    <property type="match status" value="1"/>
</dbReference>
<comment type="catalytic activity">
    <reaction evidence="1">
        <text>ATP + protein L-histidine = ADP + protein N-phospho-L-histidine.</text>
        <dbReference type="EC" id="2.7.13.3"/>
    </reaction>
</comment>
<evidence type="ECO:0000259" key="15">
    <source>
        <dbReference type="PROSITE" id="PS50109"/>
    </source>
</evidence>
<evidence type="ECO:0000256" key="11">
    <source>
        <dbReference type="ARBA" id="ARBA00022989"/>
    </source>
</evidence>
<comment type="subcellular location">
    <subcellularLocation>
        <location evidence="2">Cell membrane</location>
        <topology evidence="2">Multi-pass membrane protein</topology>
    </subcellularLocation>
</comment>
<sequence length="571" mass="63547">MLLRNKIFTAMAMVSVIPLAILGLAAFYSINFFHEADVASIENNLLSQKEEEIQGLLDRIAGTLLLQVAYEQKSDIELSQQHFLLREILQEIPNIEEISFIALSGRETALLKRDAEDVLPADELLDQSLTEKFRVPAEGRDYLSEVRFTMVGPMVSLASPVRNRNNEIISVLTAEVNLSEIGQIIRRSRLGNSGYVYLADENGFLVAHSQPEKFSQKAVIAPDLQGVNRYQSFWQEPVVASRLDFPRLRLTLVAEWPAADADRIVNVVRNQIILVSLGVLLFTMLLSIFLANRVVRPIKILEQGTLRVAEGKFDQEIKIKTGDEIEELGTAFNKMTAGLKRLEELKEEFVFVAAHELRTPVTAIKGYLSMVMDGDAGPVSAEVKEMIGQVNVANARLVQLVEDLLAVARSEAGRLSIQVGKVKIDEQIREALKELLPLAKQKKIELVYNDDKALADVSADSARLREVLINLIGNAIKYTPGPGTVMISHEILSEEVITHIKDTGLGISPEAQKKLFEKFYRVQTAETANISGTGLGLFIVKEIVEKMNGRIWVKSTPAKGSVFSFALRRFL</sequence>
<protein>
    <recommendedName>
        <fullName evidence="3">histidine kinase</fullName>
        <ecNumber evidence="3">2.7.13.3</ecNumber>
    </recommendedName>
</protein>
<evidence type="ECO:0000313" key="17">
    <source>
        <dbReference type="EMBL" id="OGE77726.1"/>
    </source>
</evidence>
<evidence type="ECO:0000256" key="13">
    <source>
        <dbReference type="ARBA" id="ARBA00023136"/>
    </source>
</evidence>
<dbReference type="PRINTS" id="PR00344">
    <property type="entry name" value="BCTRLSENSOR"/>
</dbReference>
<dbReference type="InterPro" id="IPR050351">
    <property type="entry name" value="BphY/WalK/GraS-like"/>
</dbReference>
<dbReference type="GO" id="GO:0030295">
    <property type="term" value="F:protein kinase activator activity"/>
    <property type="evidence" value="ECO:0007669"/>
    <property type="project" value="TreeGrafter"/>
</dbReference>
<keyword evidence="5" id="KW-0597">Phosphoprotein</keyword>
<keyword evidence="11 14" id="KW-1133">Transmembrane helix</keyword>
<evidence type="ECO:0000256" key="5">
    <source>
        <dbReference type="ARBA" id="ARBA00022553"/>
    </source>
</evidence>
<dbReference type="InterPro" id="IPR036890">
    <property type="entry name" value="HATPase_C_sf"/>
</dbReference>
<dbReference type="GO" id="GO:0000156">
    <property type="term" value="F:phosphorelay response regulator activity"/>
    <property type="evidence" value="ECO:0007669"/>
    <property type="project" value="TreeGrafter"/>
</dbReference>
<evidence type="ECO:0000256" key="1">
    <source>
        <dbReference type="ARBA" id="ARBA00000085"/>
    </source>
</evidence>
<dbReference type="GO" id="GO:0007234">
    <property type="term" value="P:osmosensory signaling via phosphorelay pathway"/>
    <property type="evidence" value="ECO:0007669"/>
    <property type="project" value="TreeGrafter"/>
</dbReference>
<evidence type="ECO:0000256" key="10">
    <source>
        <dbReference type="ARBA" id="ARBA00022840"/>
    </source>
</evidence>
<feature type="domain" description="Histidine kinase" evidence="15">
    <location>
        <begin position="352"/>
        <end position="571"/>
    </location>
</feature>